<protein>
    <submittedName>
        <fullName evidence="1">Uncharacterized protein</fullName>
    </submittedName>
</protein>
<dbReference type="EMBL" id="CP050296">
    <property type="protein sequence ID" value="QND60389.1"/>
    <property type="molecule type" value="Genomic_DNA"/>
</dbReference>
<evidence type="ECO:0000313" key="2">
    <source>
        <dbReference type="Proteomes" id="UP000515465"/>
    </source>
</evidence>
<sequence>MEGQSLVAATIKLSAFTGEQPRIIPRLMPESAAQSAVNTRLDDGALTPMRKSAFIATAGAKTWKTIYHFLGQWIGWTTVVNAAPGPVADDRLYFTGSGKPKVLIAGTTYDLAVPLPAAALTATLSGTGAGDIVSRNYVYTWVTSFGEESEPNPISNTVDWKPGNSVILSGFVAAPAGRSITLQRIYRSQTGQSGTYLYLIDERAASASNYTDVIAVNAFQEPLPSANYNAPPDDLTGLISLPNGMMAAFSGRKLYFSEPYRPHAWPEKYILTTDSDIVGLGAMDTSIVVMTEGWPQMVQGSSPDTMQMAKLEQNFPCINARGIVDLGYAIAFPSNEGMAVVRADGSISVPTANIFNRDDWLALSPATMIGSQISGRCALFYQTTAVNGTILTGALLLDLSGQSFLIRTDTKATAAYFEIATGGLFFLEADTTNIRRLDAPNAARLSQYWKSKQFVLPYPENFSCIIVDSNEVTSDQDQGNLDAAIAAIIAANKILIAAGSIKAEINARPLNTLPINGSILARLPAPISGVVSVGVYADGKLIFSVTRVNQPVRLPGGFRARTWEIDVFGDVQVQQIVMAKTMDDLKVTA</sequence>
<reference evidence="2" key="1">
    <citation type="journal article" date="2020" name="Mol. Plant Microbe">
        <title>Rhizobial microsymbionts of the narrowly endemic Oxytropis species growing in Kamchatka are characterized by significant genetic diversity and possess a set of genes that are associated with T3SS and T6SS secretion systems and can affect the development of symbiosis.</title>
        <authorList>
            <person name="Safronova V."/>
            <person name="Guro P."/>
            <person name="Sazanova A."/>
            <person name="Kuznetsova I."/>
            <person name="Belimov A."/>
            <person name="Yakubov V."/>
            <person name="Chirak E."/>
            <person name="Afonin A."/>
            <person name="Gogolev Y."/>
            <person name="Andronov E."/>
            <person name="Tikhonovich I."/>
        </authorList>
    </citation>
    <scope>NUCLEOTIDE SEQUENCE [LARGE SCALE GENOMIC DNA]</scope>
    <source>
        <strain evidence="2">583</strain>
    </source>
</reference>
<dbReference type="Proteomes" id="UP000515465">
    <property type="component" value="Chromosome"/>
</dbReference>
<organism evidence="1 2">
    <name type="scientific">Mesorhizobium huakuii</name>
    <dbReference type="NCBI Taxonomy" id="28104"/>
    <lineage>
        <taxon>Bacteria</taxon>
        <taxon>Pseudomonadati</taxon>
        <taxon>Pseudomonadota</taxon>
        <taxon>Alphaproteobacteria</taxon>
        <taxon>Hyphomicrobiales</taxon>
        <taxon>Phyllobacteriaceae</taxon>
        <taxon>Mesorhizobium</taxon>
    </lineage>
</organism>
<accession>A0A7G6T0V7</accession>
<proteinExistence type="predicted"/>
<evidence type="ECO:0000313" key="1">
    <source>
        <dbReference type="EMBL" id="QND60389.1"/>
    </source>
</evidence>
<gene>
    <name evidence="1" type="ORF">HB778_30455</name>
</gene>
<dbReference type="AlphaFoldDB" id="A0A7G6T0V7"/>
<name>A0A7G6T0V7_9HYPH</name>